<evidence type="ECO:0000259" key="5">
    <source>
        <dbReference type="Pfam" id="PF04500"/>
    </source>
</evidence>
<dbReference type="Proteomes" id="UP000663852">
    <property type="component" value="Unassembled WGS sequence"/>
</dbReference>
<dbReference type="InterPro" id="IPR018289">
    <property type="entry name" value="MULE_transposase_dom"/>
</dbReference>
<evidence type="ECO:0000313" key="7">
    <source>
        <dbReference type="EMBL" id="CAF0908514.1"/>
    </source>
</evidence>
<evidence type="ECO:0000256" key="2">
    <source>
        <dbReference type="ARBA" id="ARBA00022771"/>
    </source>
</evidence>
<dbReference type="Gene3D" id="3.30.70.330">
    <property type="match status" value="1"/>
</dbReference>
<evidence type="ECO:0000256" key="1">
    <source>
        <dbReference type="ARBA" id="ARBA00022723"/>
    </source>
</evidence>
<evidence type="ECO:0000259" key="4">
    <source>
        <dbReference type="Pfam" id="PF00076"/>
    </source>
</evidence>
<dbReference type="PANTHER" id="PTHR47160:SF10">
    <property type="entry name" value="MULE TRANSPOSASE DOMAIN-CONTAINING PROTEIN"/>
    <property type="match status" value="1"/>
</dbReference>
<keyword evidence="3" id="KW-0862">Zinc</keyword>
<dbReference type="EMBL" id="CAJNOJ010000035">
    <property type="protein sequence ID" value="CAF0908514.1"/>
    <property type="molecule type" value="Genomic_DNA"/>
</dbReference>
<dbReference type="GO" id="GO:0008270">
    <property type="term" value="F:zinc ion binding"/>
    <property type="evidence" value="ECO:0007669"/>
    <property type="project" value="UniProtKB-KW"/>
</dbReference>
<proteinExistence type="predicted"/>
<accession>A0A814A6Z8</accession>
<evidence type="ECO:0000256" key="3">
    <source>
        <dbReference type="ARBA" id="ARBA00022833"/>
    </source>
</evidence>
<feature type="domain" description="FLYWCH-type" evidence="5">
    <location>
        <begin position="8"/>
        <end position="65"/>
    </location>
</feature>
<dbReference type="Pfam" id="PF00076">
    <property type="entry name" value="RRM_1"/>
    <property type="match status" value="1"/>
</dbReference>
<evidence type="ECO:0008006" key="9">
    <source>
        <dbReference type="Google" id="ProtNLM"/>
    </source>
</evidence>
<protein>
    <recommendedName>
        <fullName evidence="9">MULE transposase domain-containing protein</fullName>
    </recommendedName>
</protein>
<dbReference type="InterPro" id="IPR012677">
    <property type="entry name" value="Nucleotide-bd_a/b_plait_sf"/>
</dbReference>
<sequence>MRDNDVKFSTTSKRRELLIRNGYMYTLNKNKTHVKYWRCKERSCCATVHTDKNDQVTYHNDHHNHLPVPESIELNELRNKVKHRVLEESTPIAQIYDQELAAAHLTLPALSIAPTSKETQSSFQRLRRKTTPSLPVSDTFEIPYKYSQTLDDKSFLLCDETVRNKRVLLFATDLQLTIFFQSSQIFMDGTFDVCPPHFDQVFTMHCIHHDQAIPCIISLLPGRSAMVYQYIFDLLKNEAKELGLTFAPDVITSDFEPGLIKAIKRQFPTSRHKGCYFHHSQSVYRKIQSLGLSSQYNDDEEVRSHARKLMALPLLPLEKVDSAFEFLLDDHPPCLDPLFDYFESFWMESVPVELWNVSNIKIKTNNIAEEKFETAFYTYLFDVLCRRSVVSTKCLSTKYHIDKVLVDEMLCRRSAVSTKSFRLNACRRTALSTKYPVDENYSTKICRPSACRRKSFRPTTYLPFRRYGDRYPNKRSDKTTIQTTNLSENTQEKDLCDLLENVGPVTEIYLAKDTSNDTLKVFAIITLHNYGVILLKIQDVRMIKRSAQFLCLSPFDTNRKHMPTIVQSNSKNGFNTINSPQNYWISVKKRFLKQSTKLKSILTAVEDKLQDNVPKTTATLRRARIKIELLIMAIKNSQLKELHQRNNLEEA</sequence>
<dbReference type="InterPro" id="IPR007588">
    <property type="entry name" value="Znf_FLYWCH"/>
</dbReference>
<keyword evidence="1" id="KW-0479">Metal-binding</keyword>
<feature type="domain" description="RRM" evidence="4">
    <location>
        <begin position="484"/>
        <end position="529"/>
    </location>
</feature>
<dbReference type="Gene3D" id="2.20.25.240">
    <property type="match status" value="1"/>
</dbReference>
<dbReference type="Pfam" id="PF10551">
    <property type="entry name" value="MULE"/>
    <property type="match status" value="1"/>
</dbReference>
<feature type="domain" description="MULE transposase" evidence="6">
    <location>
        <begin position="186"/>
        <end position="280"/>
    </location>
</feature>
<gene>
    <name evidence="7" type="ORF">EDS130_LOCUS10147</name>
</gene>
<dbReference type="InterPro" id="IPR000504">
    <property type="entry name" value="RRM_dom"/>
</dbReference>
<evidence type="ECO:0000259" key="6">
    <source>
        <dbReference type="Pfam" id="PF10551"/>
    </source>
</evidence>
<organism evidence="7 8">
    <name type="scientific">Adineta ricciae</name>
    <name type="common">Rotifer</name>
    <dbReference type="NCBI Taxonomy" id="249248"/>
    <lineage>
        <taxon>Eukaryota</taxon>
        <taxon>Metazoa</taxon>
        <taxon>Spiralia</taxon>
        <taxon>Gnathifera</taxon>
        <taxon>Rotifera</taxon>
        <taxon>Eurotatoria</taxon>
        <taxon>Bdelloidea</taxon>
        <taxon>Adinetida</taxon>
        <taxon>Adinetidae</taxon>
        <taxon>Adineta</taxon>
    </lineage>
</organism>
<dbReference type="OrthoDB" id="90756at2759"/>
<reference evidence="7" key="1">
    <citation type="submission" date="2021-02" db="EMBL/GenBank/DDBJ databases">
        <authorList>
            <person name="Nowell W R."/>
        </authorList>
    </citation>
    <scope>NUCLEOTIDE SEQUENCE</scope>
</reference>
<dbReference type="PANTHER" id="PTHR47160">
    <property type="entry name" value="PUTATIVE-RELATED"/>
    <property type="match status" value="1"/>
</dbReference>
<keyword evidence="2" id="KW-0863">Zinc-finger</keyword>
<dbReference type="GO" id="GO:0003723">
    <property type="term" value="F:RNA binding"/>
    <property type="evidence" value="ECO:0007669"/>
    <property type="project" value="InterPro"/>
</dbReference>
<dbReference type="SUPFAM" id="SSF54928">
    <property type="entry name" value="RNA-binding domain, RBD"/>
    <property type="match status" value="1"/>
</dbReference>
<dbReference type="Pfam" id="PF04500">
    <property type="entry name" value="FLYWCH"/>
    <property type="match status" value="1"/>
</dbReference>
<dbReference type="InterPro" id="IPR035979">
    <property type="entry name" value="RBD_domain_sf"/>
</dbReference>
<evidence type="ECO:0000313" key="8">
    <source>
        <dbReference type="Proteomes" id="UP000663852"/>
    </source>
</evidence>
<name>A0A814A6Z8_ADIRI</name>
<comment type="caution">
    <text evidence="7">The sequence shown here is derived from an EMBL/GenBank/DDBJ whole genome shotgun (WGS) entry which is preliminary data.</text>
</comment>
<dbReference type="AlphaFoldDB" id="A0A814A6Z8"/>